<feature type="repeat" description="ANK" evidence="3">
    <location>
        <begin position="301"/>
        <end position="333"/>
    </location>
</feature>
<keyword evidence="1" id="KW-0677">Repeat</keyword>
<keyword evidence="5" id="KW-1185">Reference proteome</keyword>
<dbReference type="InterPro" id="IPR036770">
    <property type="entry name" value="Ankyrin_rpt-contain_sf"/>
</dbReference>
<dbReference type="PANTHER" id="PTHR24198">
    <property type="entry name" value="ANKYRIN REPEAT AND PROTEIN KINASE DOMAIN-CONTAINING PROTEIN"/>
    <property type="match status" value="1"/>
</dbReference>
<dbReference type="Pfam" id="PF12796">
    <property type="entry name" value="Ank_2"/>
    <property type="match status" value="1"/>
</dbReference>
<reference evidence="4 5" key="1">
    <citation type="journal article" date="2018" name="Sci. Rep.">
        <title>Genomic signatures of local adaptation to the degree of environmental predictability in rotifers.</title>
        <authorList>
            <person name="Franch-Gras L."/>
            <person name="Hahn C."/>
            <person name="Garcia-Roger E.M."/>
            <person name="Carmona M.J."/>
            <person name="Serra M."/>
            <person name="Gomez A."/>
        </authorList>
    </citation>
    <scope>NUCLEOTIDE SEQUENCE [LARGE SCALE GENOMIC DNA]</scope>
    <source>
        <strain evidence="4">HYR1</strain>
    </source>
</reference>
<dbReference type="OrthoDB" id="539213at2759"/>
<organism evidence="4 5">
    <name type="scientific">Brachionus plicatilis</name>
    <name type="common">Marine rotifer</name>
    <name type="synonym">Brachionus muelleri</name>
    <dbReference type="NCBI Taxonomy" id="10195"/>
    <lineage>
        <taxon>Eukaryota</taxon>
        <taxon>Metazoa</taxon>
        <taxon>Spiralia</taxon>
        <taxon>Gnathifera</taxon>
        <taxon>Rotifera</taxon>
        <taxon>Eurotatoria</taxon>
        <taxon>Monogononta</taxon>
        <taxon>Pseudotrocha</taxon>
        <taxon>Ploima</taxon>
        <taxon>Brachionidae</taxon>
        <taxon>Brachionus</taxon>
    </lineage>
</organism>
<comment type="caution">
    <text evidence="4">The sequence shown here is derived from an EMBL/GenBank/DDBJ whole genome shotgun (WGS) entry which is preliminary data.</text>
</comment>
<sequence length="428" mass="50182">MTTTMKKMLNKKRIRKKLKKIEGKQKVTKVLNSLTAKYCVVSDKKKIKDQSFDYLDENKSKWSTHEYKKEGELIRLLGCKKRLFAENRPPLIHINNYVLLTYDVMAIKRRVQEFLLKLPDEESSARLRDNLLHALHSLQLYYRVLQNRDRNTDSLQWTIDHSLSPLTPFKEAPDKFEWEWLNVESQKVRQNLPKSSIENLKSLPPIIVAIKEGNEDKVNSLLEKDPACVNSTDLFTRDCLTYAVQFNQLEILKLLLKKGANTNNLASDSSTSLHRAVYNSKPEMVELLLEHKANVNAQDCYYRAPLHWSVVNKETDCLKVLLKYDPDIRIKDKDAMSPSMWACYLDHLNHFKLINKIDKNVNKKIDLNNLEVDNEGRTWLHWAVRKNEPLECLKLINNTKDENFLNNLFTLIILKIEECLKTKWSQNM</sequence>
<evidence type="ECO:0000313" key="4">
    <source>
        <dbReference type="EMBL" id="RNA13365.1"/>
    </source>
</evidence>
<proteinExistence type="predicted"/>
<evidence type="ECO:0000256" key="1">
    <source>
        <dbReference type="ARBA" id="ARBA00022737"/>
    </source>
</evidence>
<dbReference type="InterPro" id="IPR002110">
    <property type="entry name" value="Ankyrin_rpt"/>
</dbReference>
<feature type="repeat" description="ANK" evidence="3">
    <location>
        <begin position="268"/>
        <end position="300"/>
    </location>
</feature>
<evidence type="ECO:0000256" key="2">
    <source>
        <dbReference type="ARBA" id="ARBA00023043"/>
    </source>
</evidence>
<dbReference type="SUPFAM" id="SSF48403">
    <property type="entry name" value="Ankyrin repeat"/>
    <property type="match status" value="1"/>
</dbReference>
<accession>A0A3M7QQW9</accession>
<dbReference type="Gene3D" id="1.25.40.20">
    <property type="entry name" value="Ankyrin repeat-containing domain"/>
    <property type="match status" value="1"/>
</dbReference>
<dbReference type="SMART" id="SM00248">
    <property type="entry name" value="ANK"/>
    <property type="match status" value="6"/>
</dbReference>
<dbReference type="PROSITE" id="PS50297">
    <property type="entry name" value="ANK_REP_REGION"/>
    <property type="match status" value="1"/>
</dbReference>
<evidence type="ECO:0000256" key="3">
    <source>
        <dbReference type="PROSITE-ProRule" id="PRU00023"/>
    </source>
</evidence>
<dbReference type="PANTHER" id="PTHR24198:SF165">
    <property type="entry name" value="ANKYRIN REPEAT-CONTAINING PROTEIN-RELATED"/>
    <property type="match status" value="1"/>
</dbReference>
<dbReference type="Proteomes" id="UP000276133">
    <property type="component" value="Unassembled WGS sequence"/>
</dbReference>
<dbReference type="PROSITE" id="PS50088">
    <property type="entry name" value="ANK_REPEAT"/>
    <property type="match status" value="2"/>
</dbReference>
<protein>
    <submittedName>
        <fullName evidence="4">Ankyrin repeat domain-containing 55-like</fullName>
    </submittedName>
</protein>
<dbReference type="STRING" id="10195.A0A3M7QQW9"/>
<gene>
    <name evidence="4" type="ORF">BpHYR1_044338</name>
</gene>
<name>A0A3M7QQW9_BRAPC</name>
<keyword evidence="2 3" id="KW-0040">ANK repeat</keyword>
<evidence type="ECO:0000313" key="5">
    <source>
        <dbReference type="Proteomes" id="UP000276133"/>
    </source>
</evidence>
<dbReference type="EMBL" id="REGN01005435">
    <property type="protein sequence ID" value="RNA13365.1"/>
    <property type="molecule type" value="Genomic_DNA"/>
</dbReference>
<dbReference type="AlphaFoldDB" id="A0A3M7QQW9"/>